<gene>
    <name evidence="10" type="ORF">XNOV1_A024914</name>
</gene>
<keyword evidence="3" id="KW-1015">Disulfide bond</keyword>
<evidence type="ECO:0000256" key="3">
    <source>
        <dbReference type="ARBA" id="ARBA00023157"/>
    </source>
</evidence>
<keyword evidence="7" id="KW-0812">Transmembrane</keyword>
<evidence type="ECO:0000256" key="1">
    <source>
        <dbReference type="ARBA" id="ARBA00004370"/>
    </source>
</evidence>
<dbReference type="AlphaFoldDB" id="A0AAV1FKQ7"/>
<dbReference type="GO" id="GO:0005886">
    <property type="term" value="C:plasma membrane"/>
    <property type="evidence" value="ECO:0007669"/>
    <property type="project" value="TreeGrafter"/>
</dbReference>
<dbReference type="Pfam" id="PF01403">
    <property type="entry name" value="Sema"/>
    <property type="match status" value="1"/>
</dbReference>
<accession>A0AAV1FKQ7</accession>
<dbReference type="Pfam" id="PF01437">
    <property type="entry name" value="PSI"/>
    <property type="match status" value="1"/>
</dbReference>
<evidence type="ECO:0000256" key="8">
    <source>
        <dbReference type="SAM" id="SignalP"/>
    </source>
</evidence>
<dbReference type="GO" id="GO:0045499">
    <property type="term" value="F:chemorepellent activity"/>
    <property type="evidence" value="ECO:0007669"/>
    <property type="project" value="TreeGrafter"/>
</dbReference>
<dbReference type="GO" id="GO:0001755">
    <property type="term" value="P:neural crest cell migration"/>
    <property type="evidence" value="ECO:0007669"/>
    <property type="project" value="TreeGrafter"/>
</dbReference>
<keyword evidence="2 7" id="KW-0472">Membrane</keyword>
<dbReference type="PROSITE" id="PS51004">
    <property type="entry name" value="SEMA"/>
    <property type="match status" value="1"/>
</dbReference>
<keyword evidence="8" id="KW-0732">Signal</keyword>
<comment type="caution">
    <text evidence="5">Lacks conserved residue(s) required for the propagation of feature annotation.</text>
</comment>
<evidence type="ECO:0000256" key="4">
    <source>
        <dbReference type="ARBA" id="ARBA00023180"/>
    </source>
</evidence>
<dbReference type="GO" id="GO:0030335">
    <property type="term" value="P:positive regulation of cell migration"/>
    <property type="evidence" value="ECO:0007669"/>
    <property type="project" value="TreeGrafter"/>
</dbReference>
<dbReference type="Gene3D" id="2.130.10.10">
    <property type="entry name" value="YVTN repeat-like/Quinoprotein amine dehydrogenase"/>
    <property type="match status" value="1"/>
</dbReference>
<protein>
    <submittedName>
        <fullName evidence="10">Semaphorin-4A-like</fullName>
    </submittedName>
</protein>
<dbReference type="GO" id="GO:0030215">
    <property type="term" value="F:semaphorin receptor binding"/>
    <property type="evidence" value="ECO:0007669"/>
    <property type="project" value="InterPro"/>
</dbReference>
<dbReference type="InterPro" id="IPR027231">
    <property type="entry name" value="Semaphorin"/>
</dbReference>
<feature type="compositionally biased region" description="Polar residues" evidence="6">
    <location>
        <begin position="761"/>
        <end position="777"/>
    </location>
</feature>
<keyword evidence="4" id="KW-0325">Glycoprotein</keyword>
<dbReference type="FunFam" id="2.130.10.10:FF:000257">
    <property type="entry name" value="semaphorin-4A isoform X2"/>
    <property type="match status" value="1"/>
</dbReference>
<dbReference type="EMBL" id="OY660871">
    <property type="protein sequence ID" value="CAJ1061246.1"/>
    <property type="molecule type" value="Genomic_DNA"/>
</dbReference>
<organism evidence="10 11">
    <name type="scientific">Xyrichtys novacula</name>
    <name type="common">Pearly razorfish</name>
    <name type="synonym">Hemipteronotus novacula</name>
    <dbReference type="NCBI Taxonomy" id="13765"/>
    <lineage>
        <taxon>Eukaryota</taxon>
        <taxon>Metazoa</taxon>
        <taxon>Chordata</taxon>
        <taxon>Craniata</taxon>
        <taxon>Vertebrata</taxon>
        <taxon>Euteleostomi</taxon>
        <taxon>Actinopterygii</taxon>
        <taxon>Neopterygii</taxon>
        <taxon>Teleostei</taxon>
        <taxon>Neoteleostei</taxon>
        <taxon>Acanthomorphata</taxon>
        <taxon>Eupercaria</taxon>
        <taxon>Labriformes</taxon>
        <taxon>Labridae</taxon>
        <taxon>Xyrichtys</taxon>
    </lineage>
</organism>
<feature type="domain" description="Sema" evidence="9">
    <location>
        <begin position="12"/>
        <end position="477"/>
    </location>
</feature>
<proteinExistence type="predicted"/>
<dbReference type="SMART" id="SM00423">
    <property type="entry name" value="PSI"/>
    <property type="match status" value="1"/>
</dbReference>
<feature type="chain" id="PRO_5043348188" evidence="8">
    <location>
        <begin position="22"/>
        <end position="786"/>
    </location>
</feature>
<dbReference type="Proteomes" id="UP001178508">
    <property type="component" value="Chromosome 8"/>
</dbReference>
<sequence length="786" mass="86836">MAPSLLLLLLLLLLISSSSLPAPRRTFLLNSADRPLLHFSPPDVHNTSTLLLSEDTSTLYVGAGDALLSLDVSQTDVIRLKKKVEWRPSDSQINECKYKVRNPTVDCPNLVSVLQPINSTHLYACGSHAFSPHDAFIHTESFSLVEHGDGKARLRCPHSPFRRSTAITHDGELFTATTTDFKGAKPQISRHFSKDGRPDVCQESSASLLQDPEFISSSLDLSERKLYFFFSEVGKEFRFIDELQIARVAQVCKDDVGGLRTLQKKWTSFAKASLICQSPKQLPFNVLQDVFTLPPPEGKNASETLFYGVFTSQWSSGPESAVCAFKLQDIRDVFSGSYLTLNTQTMTWAPRQERRILGQCGLETASDQDLGDVRKSFLTGEGVKPVKNTPLVVSPDQRYSRVVAERVKVVNGKEYTVLFLLTESGFLHKVVLFDGGEQLVEEIQIFTEPQLVKSMVLSSAKGVLYVGTSEGVTAVPVARCSIYSTCSQCILARDPQCGWSRSSRVCKSPTDPHQDIAQDVDHANVSDECQGQTRTITVKEVFVELNEAVRLSCQKPSNLASLTWTSFKDLPQNLFIQPADGSLRFLASPHTFGAYRCEAVDGGYREVVASYDVRQMVSPRSLNVIKSDCQDQDPLTEDPTKTMTRPSGDPETPTMMVHHDFKTDSDHEDKSTVQTSFTDHGSGFTDHGPSSRNRGSSANTTPGRDPQSDALIVKSYHSELVVVSLLMTVFFCALVLGGLHMWRQSKSRKMNPLVSPDDGSKTNQSMESVPSLSSPEDTSPELKVVQ</sequence>
<keyword evidence="7" id="KW-1133">Transmembrane helix</keyword>
<dbReference type="SUPFAM" id="SSF103575">
    <property type="entry name" value="Plexin repeat"/>
    <property type="match status" value="1"/>
</dbReference>
<feature type="compositionally biased region" description="Basic and acidic residues" evidence="6">
    <location>
        <begin position="657"/>
        <end position="671"/>
    </location>
</feature>
<dbReference type="Gene3D" id="3.30.1680.10">
    <property type="entry name" value="ligand-binding face of the semaphorins, domain 2"/>
    <property type="match status" value="1"/>
</dbReference>
<dbReference type="InterPro" id="IPR001627">
    <property type="entry name" value="Semap_dom"/>
</dbReference>
<keyword evidence="11" id="KW-1185">Reference proteome</keyword>
<evidence type="ECO:0000256" key="6">
    <source>
        <dbReference type="SAM" id="MobiDB-lite"/>
    </source>
</evidence>
<dbReference type="InterPro" id="IPR015943">
    <property type="entry name" value="WD40/YVTN_repeat-like_dom_sf"/>
</dbReference>
<dbReference type="InterPro" id="IPR036352">
    <property type="entry name" value="Semap_dom_sf"/>
</dbReference>
<comment type="subcellular location">
    <subcellularLocation>
        <location evidence="1">Membrane</location>
    </subcellularLocation>
</comment>
<feature type="compositionally biased region" description="Polar residues" evidence="6">
    <location>
        <begin position="688"/>
        <end position="702"/>
    </location>
</feature>
<feature type="transmembrane region" description="Helical" evidence="7">
    <location>
        <begin position="720"/>
        <end position="742"/>
    </location>
</feature>
<dbReference type="GO" id="GO:0071526">
    <property type="term" value="P:semaphorin-plexin signaling pathway"/>
    <property type="evidence" value="ECO:0007669"/>
    <property type="project" value="TreeGrafter"/>
</dbReference>
<evidence type="ECO:0000256" key="2">
    <source>
        <dbReference type="ARBA" id="ARBA00023136"/>
    </source>
</evidence>
<evidence type="ECO:0000256" key="7">
    <source>
        <dbReference type="SAM" id="Phobius"/>
    </source>
</evidence>
<evidence type="ECO:0000313" key="10">
    <source>
        <dbReference type="EMBL" id="CAJ1061246.1"/>
    </source>
</evidence>
<dbReference type="SMART" id="SM00630">
    <property type="entry name" value="Sema"/>
    <property type="match status" value="1"/>
</dbReference>
<name>A0AAV1FKQ7_XYRNO</name>
<dbReference type="PANTHER" id="PTHR11036:SF145">
    <property type="entry name" value="SEMAPHORIN-4A ISOFORM X1-RELATED"/>
    <property type="match status" value="1"/>
</dbReference>
<feature type="signal peptide" evidence="8">
    <location>
        <begin position="1"/>
        <end position="21"/>
    </location>
</feature>
<feature type="region of interest" description="Disordered" evidence="6">
    <location>
        <begin position="746"/>
        <end position="786"/>
    </location>
</feature>
<dbReference type="SUPFAM" id="SSF101912">
    <property type="entry name" value="Sema domain"/>
    <property type="match status" value="1"/>
</dbReference>
<dbReference type="PANTHER" id="PTHR11036">
    <property type="entry name" value="SEMAPHORIN"/>
    <property type="match status" value="1"/>
</dbReference>
<dbReference type="InterPro" id="IPR002165">
    <property type="entry name" value="Plexin_repeat"/>
</dbReference>
<reference evidence="10" key="1">
    <citation type="submission" date="2023-08" db="EMBL/GenBank/DDBJ databases">
        <authorList>
            <person name="Alioto T."/>
            <person name="Alioto T."/>
            <person name="Gomez Garrido J."/>
        </authorList>
    </citation>
    <scope>NUCLEOTIDE SEQUENCE</scope>
</reference>
<evidence type="ECO:0000259" key="9">
    <source>
        <dbReference type="PROSITE" id="PS51004"/>
    </source>
</evidence>
<dbReference type="GO" id="GO:0007411">
    <property type="term" value="P:axon guidance"/>
    <property type="evidence" value="ECO:0007669"/>
    <property type="project" value="TreeGrafter"/>
</dbReference>
<evidence type="ECO:0000256" key="5">
    <source>
        <dbReference type="PROSITE-ProRule" id="PRU00352"/>
    </source>
</evidence>
<feature type="region of interest" description="Disordered" evidence="6">
    <location>
        <begin position="626"/>
        <end position="706"/>
    </location>
</feature>
<dbReference type="InterPro" id="IPR016201">
    <property type="entry name" value="PSI"/>
</dbReference>
<evidence type="ECO:0000313" key="11">
    <source>
        <dbReference type="Proteomes" id="UP001178508"/>
    </source>
</evidence>